<sequence>MLMYRVEQAIAFVLGRAKAEPVGLAFLVGERLMLTCAHVVNVALDRAVRQPDRVPKNSRVSLHFALLGASNSWIERSAEVVAWLPTGDDFDVADVAVLRLGEALAGSGAEPLRIRADLKDRYNVAVQMWGPGQGRDLGRHVQGRLLGAVGKHRLQVDEVVHRVFRVQHGFSGGPVWDPSTSAVFGMLQAITTDDSAEVLVLDGALLERALAAVATARPGLVLLHDHGEVHYDGTQYTLRQRRLLHHGGGTPRAKYEMKVSVQRFLNDEAVRNLRHHAQHPLSVEDPVRDIDLRAWCVVDGESHPMDAKPTKVRHEEINFDLCFPGSKLLAPGQQVVVEYTYRVSDEKWGQWYKRNIKPNTDRLSVEAHLPTELEPECWGVTSLPSETDLEPLPDVEMRVEDDRTIYSWDRTAEEDDLAQERRIRLDWFFWKRIPDSSAYDDAPSVLRQFGIRQLRRPARGRRLSELPAKTRAINFESPSDRLLAGRVLAHLRRVAGWVNRYHSFKPEVSMGIAAPQLGMAYAIAIVKEPGSRDYIELVNPSVVERTDEEVRDYEGCLSFFDVRGIVQRPYGLRVRHWTAEGDMRDVVLTGGLARSVAHEIDHLNGKVYTDADRMPDGEGPIDVSHYRQLREGGLFTPPVPPERLSWQQPEAHSAAT</sequence>
<feature type="active site" evidence="2">
    <location>
        <position position="599"/>
    </location>
</feature>
<dbReference type="AlphaFoldDB" id="A0A3N9WLZ2"/>
<dbReference type="GO" id="GO:0042586">
    <property type="term" value="F:peptide deformylase activity"/>
    <property type="evidence" value="ECO:0007669"/>
    <property type="project" value="UniProtKB-UniRule"/>
</dbReference>
<feature type="compositionally biased region" description="Polar residues" evidence="3">
    <location>
        <begin position="645"/>
        <end position="656"/>
    </location>
</feature>
<dbReference type="PANTHER" id="PTHR10458">
    <property type="entry name" value="PEPTIDE DEFORMYLASE"/>
    <property type="match status" value="1"/>
</dbReference>
<dbReference type="SUPFAM" id="SSF50494">
    <property type="entry name" value="Trypsin-like serine proteases"/>
    <property type="match status" value="1"/>
</dbReference>
<comment type="cofactor">
    <cofactor evidence="2">
        <name>Fe(2+)</name>
        <dbReference type="ChEBI" id="CHEBI:29033"/>
    </cofactor>
    <text evidence="2">Binds 1 Fe(2+) ion.</text>
</comment>
<dbReference type="Proteomes" id="UP000282312">
    <property type="component" value="Unassembled WGS sequence"/>
</dbReference>
<dbReference type="HAMAP" id="MF_00163">
    <property type="entry name" value="Pep_deformylase"/>
    <property type="match status" value="1"/>
</dbReference>
<dbReference type="GO" id="GO:0046872">
    <property type="term" value="F:metal ion binding"/>
    <property type="evidence" value="ECO:0007669"/>
    <property type="project" value="UniProtKB-KW"/>
</dbReference>
<feature type="binding site" evidence="2">
    <location>
        <position position="602"/>
    </location>
    <ligand>
        <name>Fe cation</name>
        <dbReference type="ChEBI" id="CHEBI:24875"/>
    </ligand>
</feature>
<evidence type="ECO:0000256" key="3">
    <source>
        <dbReference type="SAM" id="MobiDB-lite"/>
    </source>
</evidence>
<comment type="catalytic activity">
    <reaction evidence="2">
        <text>N-terminal N-formyl-L-methionyl-[peptide] + H2O = N-terminal L-methionyl-[peptide] + formate</text>
        <dbReference type="Rhea" id="RHEA:24420"/>
        <dbReference type="Rhea" id="RHEA-COMP:10639"/>
        <dbReference type="Rhea" id="RHEA-COMP:10640"/>
        <dbReference type="ChEBI" id="CHEBI:15377"/>
        <dbReference type="ChEBI" id="CHEBI:15740"/>
        <dbReference type="ChEBI" id="CHEBI:49298"/>
        <dbReference type="ChEBI" id="CHEBI:64731"/>
        <dbReference type="EC" id="3.5.1.88"/>
    </reaction>
</comment>
<dbReference type="Gene3D" id="3.90.45.10">
    <property type="entry name" value="Peptide deformylase"/>
    <property type="match status" value="1"/>
</dbReference>
<dbReference type="Pfam" id="PF13365">
    <property type="entry name" value="Trypsin_2"/>
    <property type="match status" value="1"/>
</dbReference>
<dbReference type="InterPro" id="IPR023635">
    <property type="entry name" value="Peptide_deformylase"/>
</dbReference>
<evidence type="ECO:0000313" key="5">
    <source>
        <dbReference type="Proteomes" id="UP000282312"/>
    </source>
</evidence>
<reference evidence="4 5" key="1">
    <citation type="submission" date="2018-05" db="EMBL/GenBank/DDBJ databases">
        <title>Micromonospora from Atacama Desert.</title>
        <authorList>
            <person name="Carro L."/>
            <person name="Goodfellow M."/>
            <person name="Klenk H.-P."/>
        </authorList>
    </citation>
    <scope>NUCLEOTIDE SEQUENCE [LARGE SCALE GENOMIC DNA]</scope>
    <source>
        <strain evidence="4 5">LB39</strain>
    </source>
</reference>
<feature type="binding site" evidence="2">
    <location>
        <position position="556"/>
    </location>
    <ligand>
        <name>Fe cation</name>
        <dbReference type="ChEBI" id="CHEBI:24875"/>
    </ligand>
</feature>
<comment type="caution">
    <text evidence="4">The sequence shown here is derived from an EMBL/GenBank/DDBJ whole genome shotgun (WGS) entry which is preliminary data.</text>
</comment>
<dbReference type="Pfam" id="PF01327">
    <property type="entry name" value="Pep_deformylase"/>
    <property type="match status" value="1"/>
</dbReference>
<keyword evidence="2" id="KW-0408">Iron</keyword>
<keyword evidence="2" id="KW-0479">Metal-binding</keyword>
<dbReference type="InterPro" id="IPR009003">
    <property type="entry name" value="Peptidase_S1_PA"/>
</dbReference>
<dbReference type="PANTHER" id="PTHR10458:SF22">
    <property type="entry name" value="PEPTIDE DEFORMYLASE"/>
    <property type="match status" value="1"/>
</dbReference>
<dbReference type="GO" id="GO:0006412">
    <property type="term" value="P:translation"/>
    <property type="evidence" value="ECO:0007669"/>
    <property type="project" value="UniProtKB-UniRule"/>
</dbReference>
<protein>
    <recommendedName>
        <fullName evidence="2">Peptide deformylase</fullName>
        <shortName evidence="2">PDF</shortName>
        <ecNumber evidence="2">3.5.1.88</ecNumber>
    </recommendedName>
    <alternativeName>
        <fullName evidence="2">Polypeptide deformylase</fullName>
    </alternativeName>
</protein>
<name>A0A3N9WLZ2_9ACTN</name>
<keyword evidence="5" id="KW-1185">Reference proteome</keyword>
<dbReference type="SUPFAM" id="SSF56420">
    <property type="entry name" value="Peptide deformylase"/>
    <property type="match status" value="1"/>
</dbReference>
<comment type="similarity">
    <text evidence="1 2">Belongs to the polypeptide deformylase family.</text>
</comment>
<feature type="region of interest" description="Disordered" evidence="3">
    <location>
        <begin position="637"/>
        <end position="656"/>
    </location>
</feature>
<organism evidence="4 5">
    <name type="scientific">Micromonospora inaquosa</name>
    <dbReference type="NCBI Taxonomy" id="2203716"/>
    <lineage>
        <taxon>Bacteria</taxon>
        <taxon>Bacillati</taxon>
        <taxon>Actinomycetota</taxon>
        <taxon>Actinomycetes</taxon>
        <taxon>Micromonosporales</taxon>
        <taxon>Micromonosporaceae</taxon>
        <taxon>Micromonospora</taxon>
    </lineage>
</organism>
<evidence type="ECO:0000256" key="2">
    <source>
        <dbReference type="HAMAP-Rule" id="MF_00163"/>
    </source>
</evidence>
<accession>A0A3N9WLZ2</accession>
<dbReference type="EMBL" id="QGSZ01000217">
    <property type="protein sequence ID" value="RQX01886.1"/>
    <property type="molecule type" value="Genomic_DNA"/>
</dbReference>
<gene>
    <name evidence="2" type="primary">def</name>
    <name evidence="4" type="ORF">DLJ59_16975</name>
</gene>
<keyword evidence="2" id="KW-0648">Protein biosynthesis</keyword>
<evidence type="ECO:0000313" key="4">
    <source>
        <dbReference type="EMBL" id="RQX01886.1"/>
    </source>
</evidence>
<evidence type="ECO:0000256" key="1">
    <source>
        <dbReference type="ARBA" id="ARBA00010759"/>
    </source>
</evidence>
<proteinExistence type="inferred from homology"/>
<dbReference type="PRINTS" id="PR01576">
    <property type="entry name" value="PDEFORMYLASE"/>
</dbReference>
<keyword evidence="2" id="KW-0378">Hydrolase</keyword>
<dbReference type="EC" id="3.5.1.88" evidence="2"/>
<comment type="function">
    <text evidence="2">Removes the formyl group from the N-terminal Met of newly synthesized proteins. Requires at least a dipeptide for an efficient rate of reaction. N-terminal L-methionine is a prerequisite for activity but the enzyme has broad specificity at other positions.</text>
</comment>
<feature type="binding site" evidence="2">
    <location>
        <position position="598"/>
    </location>
    <ligand>
        <name>Fe cation</name>
        <dbReference type="ChEBI" id="CHEBI:24875"/>
    </ligand>
</feature>
<dbReference type="InterPro" id="IPR036821">
    <property type="entry name" value="Peptide_deformylase_sf"/>
</dbReference>